<evidence type="ECO:0000256" key="1">
    <source>
        <dbReference type="ARBA" id="ARBA00004141"/>
    </source>
</evidence>
<keyword evidence="10" id="KW-1185">Reference proteome</keyword>
<dbReference type="Gene3D" id="3.30.70.1450">
    <property type="entry name" value="Regulator of K+ conductance, C-terminal domain"/>
    <property type="match status" value="2"/>
</dbReference>
<feature type="transmembrane region" description="Helical" evidence="7">
    <location>
        <begin position="52"/>
        <end position="70"/>
    </location>
</feature>
<feature type="transmembrane region" description="Helical" evidence="7">
    <location>
        <begin position="173"/>
        <end position="195"/>
    </location>
</feature>
<organism evidence="9 10">
    <name type="scientific">Neisseria brasiliensis</name>
    <dbReference type="NCBI Taxonomy" id="2666100"/>
    <lineage>
        <taxon>Bacteria</taxon>
        <taxon>Pseudomonadati</taxon>
        <taxon>Pseudomonadota</taxon>
        <taxon>Betaproteobacteria</taxon>
        <taxon>Neisseriales</taxon>
        <taxon>Neisseriaceae</taxon>
        <taxon>Neisseria</taxon>
    </lineage>
</organism>
<dbReference type="PANTHER" id="PTHR43652">
    <property type="entry name" value="BASIC AMINO ACID ANTIPORTER YFCC-RELATED"/>
    <property type="match status" value="1"/>
</dbReference>
<feature type="transmembrane region" description="Helical" evidence="7">
    <location>
        <begin position="28"/>
        <end position="45"/>
    </location>
</feature>
<proteinExistence type="predicted"/>
<keyword evidence="6 7" id="KW-0472">Membrane</keyword>
<dbReference type="PROSITE" id="PS51202">
    <property type="entry name" value="RCK_C"/>
    <property type="match status" value="2"/>
</dbReference>
<keyword evidence="2" id="KW-0813">Transport</keyword>
<feature type="transmembrane region" description="Helical" evidence="7">
    <location>
        <begin position="420"/>
        <end position="437"/>
    </location>
</feature>
<evidence type="ECO:0000256" key="4">
    <source>
        <dbReference type="ARBA" id="ARBA00022737"/>
    </source>
</evidence>
<name>A0A7X2KYF5_9NEIS</name>
<feature type="transmembrane region" description="Helical" evidence="7">
    <location>
        <begin position="134"/>
        <end position="153"/>
    </location>
</feature>
<dbReference type="Pfam" id="PF03600">
    <property type="entry name" value="CitMHS"/>
    <property type="match status" value="1"/>
</dbReference>
<accession>A0A7X2KYF5</accession>
<evidence type="ECO:0000313" key="9">
    <source>
        <dbReference type="EMBL" id="MRN38088.1"/>
    </source>
</evidence>
<dbReference type="GO" id="GO:0005886">
    <property type="term" value="C:plasma membrane"/>
    <property type="evidence" value="ECO:0007669"/>
    <property type="project" value="TreeGrafter"/>
</dbReference>
<feature type="transmembrane region" description="Helical" evidence="7">
    <location>
        <begin position="487"/>
        <end position="512"/>
    </location>
</feature>
<feature type="domain" description="RCK C-terminal" evidence="8">
    <location>
        <begin position="203"/>
        <end position="287"/>
    </location>
</feature>
<dbReference type="InterPro" id="IPR051679">
    <property type="entry name" value="DASS-Related_Transporters"/>
</dbReference>
<evidence type="ECO:0000256" key="5">
    <source>
        <dbReference type="ARBA" id="ARBA00022989"/>
    </source>
</evidence>
<feature type="transmembrane region" description="Helical" evidence="7">
    <location>
        <begin position="5"/>
        <end position="22"/>
    </location>
</feature>
<gene>
    <name evidence="9" type="ORF">GJU80_06205</name>
</gene>
<protein>
    <submittedName>
        <fullName evidence="9">SLC13 family permease</fullName>
    </submittedName>
</protein>
<evidence type="ECO:0000256" key="7">
    <source>
        <dbReference type="SAM" id="Phobius"/>
    </source>
</evidence>
<dbReference type="CDD" id="cd01115">
    <property type="entry name" value="SLC13_permease"/>
    <property type="match status" value="1"/>
</dbReference>
<keyword evidence="3 7" id="KW-0812">Transmembrane</keyword>
<dbReference type="GO" id="GO:0006813">
    <property type="term" value="P:potassium ion transport"/>
    <property type="evidence" value="ECO:0007669"/>
    <property type="project" value="InterPro"/>
</dbReference>
<dbReference type="RefSeq" id="WP_095502230.1">
    <property type="nucleotide sequence ID" value="NZ_WJXO01000001.1"/>
</dbReference>
<feature type="transmembrane region" description="Helical" evidence="7">
    <location>
        <begin position="444"/>
        <end position="467"/>
    </location>
</feature>
<dbReference type="InterPro" id="IPR036721">
    <property type="entry name" value="RCK_C_sf"/>
</dbReference>
<comment type="caution">
    <text evidence="9">The sequence shown here is derived from an EMBL/GenBank/DDBJ whole genome shotgun (WGS) entry which is preliminary data.</text>
</comment>
<evidence type="ECO:0000256" key="2">
    <source>
        <dbReference type="ARBA" id="ARBA00022448"/>
    </source>
</evidence>
<dbReference type="Proteomes" id="UP000486297">
    <property type="component" value="Unassembled WGS sequence"/>
</dbReference>
<dbReference type="Pfam" id="PF02080">
    <property type="entry name" value="TrkA_C"/>
    <property type="match status" value="1"/>
</dbReference>
<evidence type="ECO:0000256" key="3">
    <source>
        <dbReference type="ARBA" id="ARBA00022692"/>
    </source>
</evidence>
<feature type="transmembrane region" description="Helical" evidence="7">
    <location>
        <begin position="524"/>
        <end position="543"/>
    </location>
</feature>
<dbReference type="GO" id="GO:0008324">
    <property type="term" value="F:monoatomic cation transmembrane transporter activity"/>
    <property type="evidence" value="ECO:0007669"/>
    <property type="project" value="InterPro"/>
</dbReference>
<evidence type="ECO:0000256" key="6">
    <source>
        <dbReference type="ARBA" id="ARBA00023136"/>
    </source>
</evidence>
<feature type="transmembrane region" description="Helical" evidence="7">
    <location>
        <begin position="563"/>
        <end position="583"/>
    </location>
</feature>
<dbReference type="AlphaFoldDB" id="A0A7X2KYF5"/>
<keyword evidence="5 7" id="KW-1133">Transmembrane helix</keyword>
<feature type="transmembrane region" description="Helical" evidence="7">
    <location>
        <begin position="395"/>
        <end position="414"/>
    </location>
</feature>
<feature type="domain" description="RCK C-terminal" evidence="8">
    <location>
        <begin position="292"/>
        <end position="377"/>
    </location>
</feature>
<comment type="subcellular location">
    <subcellularLocation>
        <location evidence="1">Membrane</location>
        <topology evidence="1">Multi-pass membrane protein</topology>
    </subcellularLocation>
</comment>
<dbReference type="InterPro" id="IPR006037">
    <property type="entry name" value="RCK_C"/>
</dbReference>
<dbReference type="PANTHER" id="PTHR43652:SF2">
    <property type="entry name" value="BASIC AMINO ACID ANTIPORTER YFCC-RELATED"/>
    <property type="match status" value="1"/>
</dbReference>
<sequence>MTLEIGLTLFITAVAIVLFATEKVRMDAVAILLIVSLAATGLIDGKDALSGFSNSSTITVAAMFILAAGLQHSGALNRIGQMLGRVKSPLMFLLVMFVSATVMSMFISNTAVVAVFIPIVLASAYKIGMAPSKALLPLSLVAQMAGLTTLIGTSSNLLVNGIAEQQGAADFGVFDFTLFGLLLLAAGCVYLLLVYRFLPDTGMQENDSRSNGHYVAEFQVKQDSLLIGQTISDSAMRKEFHAFPLALIRRGEKLSLPAHQMVHVDDVLLIRAEPENLLGLQQQFGLELHDNQDNSHQEEQDLVVVEAMIAPGSDWAQERLDTLQDDGWSRSVQVIGVQRRGNIVRKQLGRLKFKVGDILLLLVPRKDIDDFRRDSAFIVLAEGEKPMPNSWRAPFSIVVMLAVVIVAALEWAHISMTSMMGAVAMVAAGCLSAEAAYKAINWRIIILLAGLLPLGLAMTETGAAQYVVDHTVGLVKDSGPLLALGALYLVTKLLTEFMSNSGVAVLFAPIAISTAKMLGVSPEPFLIAVMFAAGASLMTPVGYQTNTMVYGAGGYRFGDFVKIGLPLNVILMALTLLLIPMFWPFEG</sequence>
<evidence type="ECO:0000259" key="8">
    <source>
        <dbReference type="PROSITE" id="PS51202"/>
    </source>
</evidence>
<dbReference type="SUPFAM" id="SSF116726">
    <property type="entry name" value="TrkA C-terminal domain-like"/>
    <property type="match status" value="2"/>
</dbReference>
<keyword evidence="4" id="KW-0677">Repeat</keyword>
<reference evidence="9" key="1">
    <citation type="journal article" name="Emerg. Infect. Dis.">
        <title>Two cases of a newly characterized neisseria species.</title>
        <authorList>
            <person name="Mustapha M."/>
            <person name="Lemos A.P.S."/>
            <person name="Harrison L.H."/>
            <person name="Vantyne D."/>
            <person name="Sacchi C.T."/>
        </authorList>
    </citation>
    <scope>NUCLEOTIDE SEQUENCE</scope>
    <source>
        <strain evidence="9">N.95.16</strain>
    </source>
</reference>
<evidence type="ECO:0000313" key="10">
    <source>
        <dbReference type="Proteomes" id="UP000486297"/>
    </source>
</evidence>
<dbReference type="InterPro" id="IPR004680">
    <property type="entry name" value="Cit_transptr-like_dom"/>
</dbReference>
<dbReference type="EMBL" id="WJXO01000001">
    <property type="protein sequence ID" value="MRN38088.1"/>
    <property type="molecule type" value="Genomic_DNA"/>
</dbReference>
<feature type="transmembrane region" description="Helical" evidence="7">
    <location>
        <begin position="90"/>
        <end position="122"/>
    </location>
</feature>